<reference evidence="9" key="1">
    <citation type="submission" date="2021-12" db="EMBL/GenBank/DDBJ databases">
        <authorList>
            <person name="Rodrigo-Torres L."/>
            <person name="Arahal R. D."/>
            <person name="Lucena T."/>
        </authorList>
    </citation>
    <scope>NUCLEOTIDE SEQUENCE</scope>
    <source>
        <strain evidence="9">CECT 8226</strain>
    </source>
</reference>
<proteinExistence type="inferred from homology"/>
<evidence type="ECO:0000313" key="9">
    <source>
        <dbReference type="EMBL" id="CAH0525143.1"/>
    </source>
</evidence>
<dbReference type="PANTHER" id="PTHR36307">
    <property type="entry name" value="FLAGELLA BASAL BODY P-RING FORMATION PROTEIN FLGA"/>
    <property type="match status" value="1"/>
</dbReference>
<dbReference type="Proteomes" id="UP000838160">
    <property type="component" value="Unassembled WGS sequence"/>
</dbReference>
<dbReference type="PANTHER" id="PTHR36307:SF1">
    <property type="entry name" value="FLAGELLA BASAL BODY P-RING FORMATION PROTEIN FLGA"/>
    <property type="match status" value="1"/>
</dbReference>
<comment type="function">
    <text evidence="6 7">Involved in the assembly process of the P-ring formation. It may associate with FlgF on the rod constituting a structure essential for the P-ring assembly or may act as a modulator protein for the P-ring assembly.</text>
</comment>
<dbReference type="NCBIfam" id="TIGR03170">
    <property type="entry name" value="flgA_cterm"/>
    <property type="match status" value="1"/>
</dbReference>
<organism evidence="9 10">
    <name type="scientific">Vibrio hippocampi</name>
    <dbReference type="NCBI Taxonomy" id="654686"/>
    <lineage>
        <taxon>Bacteria</taxon>
        <taxon>Pseudomonadati</taxon>
        <taxon>Pseudomonadota</taxon>
        <taxon>Gammaproteobacteria</taxon>
        <taxon>Vibrionales</taxon>
        <taxon>Vibrionaceae</taxon>
        <taxon>Vibrio</taxon>
    </lineage>
</organism>
<evidence type="ECO:0000313" key="10">
    <source>
        <dbReference type="Proteomes" id="UP000838160"/>
    </source>
</evidence>
<evidence type="ECO:0000256" key="6">
    <source>
        <dbReference type="ARBA" id="ARBA00025643"/>
    </source>
</evidence>
<dbReference type="InterPro" id="IPR017585">
    <property type="entry name" value="SAF_FlgA"/>
</dbReference>
<dbReference type="Pfam" id="PF17656">
    <property type="entry name" value="ChapFlgA_N"/>
    <property type="match status" value="1"/>
</dbReference>
<keyword evidence="5 7" id="KW-0574">Periplasm</keyword>
<accession>A0ABN8DDV6</accession>
<sequence length="248" mass="27192">MMHCKTSFLIISSRKSGKMFHLIPLFIVCYLIFFSAFTHAATIEQIENIQKAAEGHVLDTIDAPRGGEIVATASRLDTRVFATDCPTILQTSSSNTRHTSSNITVLVECPQDNWRIYVPVKLSISAPLVATTTSLSRGSIVGPQDVTLTMVEQRRFRRQGFTDLDQVIGSKLKKNLQIGDIIERNDVCVVCRNEKVVIKAVKGELAISTKGTALNDGASGDQVRVKNDKSQRIIEGIVTGVGEITVNF</sequence>
<dbReference type="Gene3D" id="2.30.30.760">
    <property type="match status" value="1"/>
</dbReference>
<dbReference type="EMBL" id="CAKLCM010000002">
    <property type="protein sequence ID" value="CAH0525143.1"/>
    <property type="molecule type" value="Genomic_DNA"/>
</dbReference>
<dbReference type="SMART" id="SM00858">
    <property type="entry name" value="SAF"/>
    <property type="match status" value="1"/>
</dbReference>
<dbReference type="InterPro" id="IPR013974">
    <property type="entry name" value="SAF"/>
</dbReference>
<feature type="domain" description="SAF" evidence="8">
    <location>
        <begin position="126"/>
        <end position="188"/>
    </location>
</feature>
<dbReference type="Pfam" id="PF13144">
    <property type="entry name" value="ChapFlgA"/>
    <property type="match status" value="1"/>
</dbReference>
<comment type="subcellular location">
    <subcellularLocation>
        <location evidence="1 7">Periplasm</location>
    </subcellularLocation>
</comment>
<evidence type="ECO:0000256" key="3">
    <source>
        <dbReference type="ARBA" id="ARBA00014754"/>
    </source>
</evidence>
<dbReference type="InterPro" id="IPR041231">
    <property type="entry name" value="FlgA_N"/>
</dbReference>
<keyword evidence="10" id="KW-1185">Reference proteome</keyword>
<keyword evidence="4" id="KW-0732">Signal</keyword>
<dbReference type="InterPro" id="IPR039246">
    <property type="entry name" value="Flagellar_FlgA"/>
</dbReference>
<evidence type="ECO:0000259" key="8">
    <source>
        <dbReference type="SMART" id="SM00858"/>
    </source>
</evidence>
<comment type="caution">
    <text evidence="9">The sequence shown here is derived from an EMBL/GenBank/DDBJ whole genome shotgun (WGS) entry which is preliminary data.</text>
</comment>
<evidence type="ECO:0000256" key="7">
    <source>
        <dbReference type="RuleBase" id="RU362063"/>
    </source>
</evidence>
<dbReference type="CDD" id="cd11614">
    <property type="entry name" value="SAF_CpaB_FlgA_like"/>
    <property type="match status" value="1"/>
</dbReference>
<keyword evidence="7" id="KW-1005">Bacterial flagellum biogenesis</keyword>
<evidence type="ECO:0000256" key="4">
    <source>
        <dbReference type="ARBA" id="ARBA00022729"/>
    </source>
</evidence>
<gene>
    <name evidence="9" type="ORF">VHP8226_00810</name>
</gene>
<evidence type="ECO:0000256" key="1">
    <source>
        <dbReference type="ARBA" id="ARBA00004418"/>
    </source>
</evidence>
<evidence type="ECO:0000256" key="5">
    <source>
        <dbReference type="ARBA" id="ARBA00022764"/>
    </source>
</evidence>
<dbReference type="Gene3D" id="3.90.1210.10">
    <property type="entry name" value="Antifreeze-like/N-acetylneuraminic acid synthase C-terminal domain"/>
    <property type="match status" value="1"/>
</dbReference>
<name>A0ABN8DDV6_9VIBR</name>
<protein>
    <recommendedName>
        <fullName evidence="3 7">Flagella basal body P-ring formation protein FlgA</fullName>
    </recommendedName>
</protein>
<comment type="similarity">
    <text evidence="2 7">Belongs to the FlgA family.</text>
</comment>
<evidence type="ECO:0000256" key="2">
    <source>
        <dbReference type="ARBA" id="ARBA00010474"/>
    </source>
</evidence>